<evidence type="ECO:0000256" key="3">
    <source>
        <dbReference type="SAM" id="SignalP"/>
    </source>
</evidence>
<dbReference type="PANTHER" id="PTHR30290">
    <property type="entry name" value="PERIPLASMIC BINDING COMPONENT OF ABC TRANSPORTER"/>
    <property type="match status" value="1"/>
</dbReference>
<dbReference type="Gene3D" id="3.40.190.10">
    <property type="entry name" value="Periplasmic binding protein-like II"/>
    <property type="match status" value="1"/>
</dbReference>
<evidence type="ECO:0000256" key="1">
    <source>
        <dbReference type="ARBA" id="ARBA00004418"/>
    </source>
</evidence>
<sequence length="570" mass="64316">MRTGHGIATRLRGFALAGALACLPPVAAAQTEKPPQYGGALNIGLVYLTLSPLSWDPADWPWKHSQDTGLVYEHLFAADLSKSKRNGGPYPFIADAWLPSDAIRGELAESWQWKDNPLRVEIKLRPGVMFPDKPGVMASRELVADDVVESFNRLSNSPKKVAGYFDHVQKAEATDKRTVVFTFNSYNAEWDYRFGWGYYSAIVPKEVFEAGAGNWRNVNGTGPFRLTDYVQGNAVTFSKNDIYWDKETIDGQAFKLPFVDKITYRTIKDEAAFLAALRTGKLDILEGVRWSAVDELKKSAPKLQWSRWLDTGGTFLAMRVDKKPFDDIRVRRALNMAVNKQEIVSSYFSGHAELFAYPQHPDYIGYFEPLDTMPEQVKELFVYNPEKAKKLLAEAGYPNGFTFNVQVCSCSAAHMELLPLVAAYLEQVGVKVVIQPMEYGAFLSAMTTKTHAAGYFMRNGHTNPTTTIRKSFTTGQPWNPSQYSDPAFDKKMADVLLERDESKRQAMLKELTRTALEQATYIYLPTGYGYTAWWPWVKNYGGELRAGAERPGPIHARIWIDQEMKKTMGY</sequence>
<dbReference type="AlphaFoldDB" id="A0A916U5K8"/>
<feature type="signal peptide" evidence="3">
    <location>
        <begin position="1"/>
        <end position="29"/>
    </location>
</feature>
<comment type="similarity">
    <text evidence="2">Belongs to the bacterial solute-binding protein 5 family.</text>
</comment>
<reference evidence="5" key="1">
    <citation type="journal article" date="2014" name="Int. J. Syst. Evol. Microbiol.">
        <title>Complete genome sequence of Corynebacterium casei LMG S-19264T (=DSM 44701T), isolated from a smear-ripened cheese.</title>
        <authorList>
            <consortium name="US DOE Joint Genome Institute (JGI-PGF)"/>
            <person name="Walter F."/>
            <person name="Albersmeier A."/>
            <person name="Kalinowski J."/>
            <person name="Ruckert C."/>
        </authorList>
    </citation>
    <scope>NUCLEOTIDE SEQUENCE</scope>
    <source>
        <strain evidence="5">CGMCC 1.12919</strain>
    </source>
</reference>
<protein>
    <recommendedName>
        <fullName evidence="4">Solute-binding protein family 5 domain-containing protein</fullName>
    </recommendedName>
</protein>
<dbReference type="CDD" id="cd00995">
    <property type="entry name" value="PBP2_NikA_DppA_OppA_like"/>
    <property type="match status" value="1"/>
</dbReference>
<dbReference type="RefSeq" id="WP_188608928.1">
    <property type="nucleotide sequence ID" value="NZ_BMGG01000003.1"/>
</dbReference>
<keyword evidence="3" id="KW-0732">Signal</keyword>
<evidence type="ECO:0000259" key="4">
    <source>
        <dbReference type="Pfam" id="PF00496"/>
    </source>
</evidence>
<name>A0A916U5K8_9HYPH</name>
<dbReference type="InterPro" id="IPR000914">
    <property type="entry name" value="SBP_5_dom"/>
</dbReference>
<dbReference type="Pfam" id="PF00496">
    <property type="entry name" value="SBP_bac_5"/>
    <property type="match status" value="1"/>
</dbReference>
<keyword evidence="6" id="KW-1185">Reference proteome</keyword>
<dbReference type="GO" id="GO:0043190">
    <property type="term" value="C:ATP-binding cassette (ABC) transporter complex"/>
    <property type="evidence" value="ECO:0007669"/>
    <property type="project" value="InterPro"/>
</dbReference>
<gene>
    <name evidence="5" type="ORF">GCM10010994_19160</name>
</gene>
<evidence type="ECO:0000313" key="6">
    <source>
        <dbReference type="Proteomes" id="UP000637002"/>
    </source>
</evidence>
<accession>A0A916U5K8</accession>
<reference evidence="5" key="2">
    <citation type="submission" date="2020-09" db="EMBL/GenBank/DDBJ databases">
        <authorList>
            <person name="Sun Q."/>
            <person name="Zhou Y."/>
        </authorList>
    </citation>
    <scope>NUCLEOTIDE SEQUENCE</scope>
    <source>
        <strain evidence="5">CGMCC 1.12919</strain>
    </source>
</reference>
<dbReference type="GO" id="GO:0015833">
    <property type="term" value="P:peptide transport"/>
    <property type="evidence" value="ECO:0007669"/>
    <property type="project" value="TreeGrafter"/>
</dbReference>
<organism evidence="5 6">
    <name type="scientific">Chelatococcus reniformis</name>
    <dbReference type="NCBI Taxonomy" id="1494448"/>
    <lineage>
        <taxon>Bacteria</taxon>
        <taxon>Pseudomonadati</taxon>
        <taxon>Pseudomonadota</taxon>
        <taxon>Alphaproteobacteria</taxon>
        <taxon>Hyphomicrobiales</taxon>
        <taxon>Chelatococcaceae</taxon>
        <taxon>Chelatococcus</taxon>
    </lineage>
</organism>
<dbReference type="Gene3D" id="3.10.105.10">
    <property type="entry name" value="Dipeptide-binding Protein, Domain 3"/>
    <property type="match status" value="1"/>
</dbReference>
<feature type="chain" id="PRO_5037226942" description="Solute-binding protein family 5 domain-containing protein" evidence="3">
    <location>
        <begin position="30"/>
        <end position="570"/>
    </location>
</feature>
<dbReference type="Proteomes" id="UP000637002">
    <property type="component" value="Unassembled WGS sequence"/>
</dbReference>
<comment type="caution">
    <text evidence="5">The sequence shown here is derived from an EMBL/GenBank/DDBJ whole genome shotgun (WGS) entry which is preliminary data.</text>
</comment>
<feature type="domain" description="Solute-binding protein family 5" evidence="4">
    <location>
        <begin position="103"/>
        <end position="477"/>
    </location>
</feature>
<dbReference type="SUPFAM" id="SSF53850">
    <property type="entry name" value="Periplasmic binding protein-like II"/>
    <property type="match status" value="1"/>
</dbReference>
<comment type="subcellular location">
    <subcellularLocation>
        <location evidence="1">Periplasm</location>
    </subcellularLocation>
</comment>
<dbReference type="EMBL" id="BMGG01000003">
    <property type="protein sequence ID" value="GGC60697.1"/>
    <property type="molecule type" value="Genomic_DNA"/>
</dbReference>
<proteinExistence type="inferred from homology"/>
<dbReference type="InterPro" id="IPR039424">
    <property type="entry name" value="SBP_5"/>
</dbReference>
<dbReference type="GO" id="GO:0030288">
    <property type="term" value="C:outer membrane-bounded periplasmic space"/>
    <property type="evidence" value="ECO:0007669"/>
    <property type="project" value="UniProtKB-ARBA"/>
</dbReference>
<evidence type="ECO:0000256" key="2">
    <source>
        <dbReference type="ARBA" id="ARBA00005695"/>
    </source>
</evidence>
<dbReference type="GO" id="GO:1904680">
    <property type="term" value="F:peptide transmembrane transporter activity"/>
    <property type="evidence" value="ECO:0007669"/>
    <property type="project" value="TreeGrafter"/>
</dbReference>
<evidence type="ECO:0000313" key="5">
    <source>
        <dbReference type="EMBL" id="GGC60697.1"/>
    </source>
</evidence>